<organism evidence="1 2">
    <name type="scientific">Castor canadensis</name>
    <name type="common">American beaver</name>
    <dbReference type="NCBI Taxonomy" id="51338"/>
    <lineage>
        <taxon>Eukaryota</taxon>
        <taxon>Metazoa</taxon>
        <taxon>Chordata</taxon>
        <taxon>Craniata</taxon>
        <taxon>Vertebrata</taxon>
        <taxon>Euteleostomi</taxon>
        <taxon>Mammalia</taxon>
        <taxon>Eutheria</taxon>
        <taxon>Euarchontoglires</taxon>
        <taxon>Glires</taxon>
        <taxon>Rodentia</taxon>
        <taxon>Castorimorpha</taxon>
        <taxon>Castoridae</taxon>
        <taxon>Castor</taxon>
    </lineage>
</organism>
<dbReference type="RefSeq" id="XP_073909569.1">
    <property type="nucleotide sequence ID" value="XM_074053468.1"/>
</dbReference>
<evidence type="ECO:0000313" key="1">
    <source>
        <dbReference type="Proteomes" id="UP001732720"/>
    </source>
</evidence>
<protein>
    <submittedName>
        <fullName evidence="2">N-acetyllactosaminide beta-1,3-N-acetylglucosaminyltransferase 3</fullName>
    </submittedName>
</protein>
<dbReference type="Proteomes" id="UP001732720">
    <property type="component" value="Chromosome 14"/>
</dbReference>
<reference evidence="2" key="1">
    <citation type="submission" date="2025-08" db="UniProtKB">
        <authorList>
            <consortium name="RefSeq"/>
        </authorList>
    </citation>
    <scope>IDENTIFICATION</scope>
</reference>
<name>A0AC58KXH1_CASCN</name>
<gene>
    <name evidence="2" type="primary">LOC109698339</name>
</gene>
<proteinExistence type="predicted"/>
<accession>A0AC58KXH1</accession>
<keyword evidence="1" id="KW-1185">Reference proteome</keyword>
<sequence length="459" mass="50804">MQELRGPFGCRQSVESQAGRITERGVARGGGVAGELRLGGARAGRGLGQVKSARGGGGGCGVRRAAAWCHRGSEDSSVEPEELVKMRCSRIRPDLWLTVALGTVTLVALLSLHPPPPAVSCPAMSPDPPGEAEARSSLSPARPRPPPCVANASMASHPDFAQQPRHIRDFLLHRHCRAFRLLQDAVATKCAPAVFLLMAIKSSPHNYERRELVRRTWGRERQVQGAPLRRVFLVGTANDPHQASKVNRLLDLEARTHGDILQWDFHDSFFNLTLKQVLFMDWQVSRCPNASFVLNGDDDVFAHTDNMVTYLRGHDPDRHLFVGHLIQNVGPIRVPWSKYYVPHLVAPQDHYPPYCGGGGFLLSRFTGTALRQAASALDLFPIDDVFLGMCLRHQGLRPAGHSGVRTGGLHSPSARLSSFDPCFYRDLLLVHRFLPYELLLMWEALNRPNVTCGRQARLY</sequence>
<evidence type="ECO:0000313" key="2">
    <source>
        <dbReference type="RefSeq" id="XP_073909569.1"/>
    </source>
</evidence>